<reference evidence="1" key="2">
    <citation type="submission" date="2023-01" db="EMBL/GenBank/DDBJ databases">
        <authorList>
            <person name="Sun Q."/>
            <person name="Evtushenko L."/>
        </authorList>
    </citation>
    <scope>NUCLEOTIDE SEQUENCE</scope>
    <source>
        <strain evidence="1">VKM B-2789</strain>
    </source>
</reference>
<evidence type="ECO:0000313" key="1">
    <source>
        <dbReference type="EMBL" id="GLK86533.1"/>
    </source>
</evidence>
<evidence type="ECO:0000313" key="2">
    <source>
        <dbReference type="Proteomes" id="UP001143330"/>
    </source>
</evidence>
<organism evidence="1 2">
    <name type="scientific">Ancylobacter defluvii</name>
    <dbReference type="NCBI Taxonomy" id="1282440"/>
    <lineage>
        <taxon>Bacteria</taxon>
        <taxon>Pseudomonadati</taxon>
        <taxon>Pseudomonadota</taxon>
        <taxon>Alphaproteobacteria</taxon>
        <taxon>Hyphomicrobiales</taxon>
        <taxon>Xanthobacteraceae</taxon>
        <taxon>Ancylobacter</taxon>
    </lineage>
</organism>
<keyword evidence="2" id="KW-1185">Reference proteome</keyword>
<comment type="caution">
    <text evidence="1">The sequence shown here is derived from an EMBL/GenBank/DDBJ whole genome shotgun (WGS) entry which is preliminary data.</text>
</comment>
<proteinExistence type="predicted"/>
<reference evidence="1" key="1">
    <citation type="journal article" date="2014" name="Int. J. Syst. Evol. Microbiol.">
        <title>Complete genome sequence of Corynebacterium casei LMG S-19264T (=DSM 44701T), isolated from a smear-ripened cheese.</title>
        <authorList>
            <consortium name="US DOE Joint Genome Institute (JGI-PGF)"/>
            <person name="Walter F."/>
            <person name="Albersmeier A."/>
            <person name="Kalinowski J."/>
            <person name="Ruckert C."/>
        </authorList>
    </citation>
    <scope>NUCLEOTIDE SEQUENCE</scope>
    <source>
        <strain evidence="1">VKM B-2789</strain>
    </source>
</reference>
<dbReference type="EMBL" id="BSFM01000021">
    <property type="protein sequence ID" value="GLK86533.1"/>
    <property type="molecule type" value="Genomic_DNA"/>
</dbReference>
<dbReference type="AlphaFoldDB" id="A0A9W6ND50"/>
<gene>
    <name evidence="1" type="ORF">GCM10017653_46030</name>
</gene>
<dbReference type="Proteomes" id="UP001143330">
    <property type="component" value="Unassembled WGS sequence"/>
</dbReference>
<protein>
    <submittedName>
        <fullName evidence="1">Uncharacterized protein</fullName>
    </submittedName>
</protein>
<name>A0A9W6ND50_9HYPH</name>
<accession>A0A9W6ND50</accession>
<dbReference type="RefSeq" id="WP_213363588.1">
    <property type="nucleotide sequence ID" value="NZ_BSFM01000021.1"/>
</dbReference>
<sequence>MSAVRNRAEERVPAALRQPAAALKTVPRAVETSTEKQASNVAPAPVGSIAAIETQLGF</sequence>